<evidence type="ECO:0000313" key="2">
    <source>
        <dbReference type="EMBL" id="TNN87824.1"/>
    </source>
</evidence>
<feature type="transmembrane region" description="Helical" evidence="1">
    <location>
        <begin position="71"/>
        <end position="94"/>
    </location>
</feature>
<keyword evidence="1" id="KW-0472">Membrane</keyword>
<dbReference type="OrthoDB" id="9926994at2759"/>
<keyword evidence="1" id="KW-0812">Transmembrane</keyword>
<sequence length="236" mass="26831">MKLLELGDSISRFRFAQSCVGLAGCMCVCYAVCTPLWLKERGLWTRWNNTNSEQTNREEGIIFKVLEAERVFGVLSFLMAVSTGALCLVFALCWNSETVRSYANTRSLLMAGQALFPSTLLLLTMACTGFFFLLSWSLFTYQHREEIRQDLSSLGSSYWLGALGWVLLLVVEVIVFIAEQVTVPDILPDLEKDVESWRMSFQRKAAKRSFCDGYYPGNSKRNMDPMSLDWSGEERT</sequence>
<dbReference type="PROSITE" id="PS51257">
    <property type="entry name" value="PROKAR_LIPOPROTEIN"/>
    <property type="match status" value="1"/>
</dbReference>
<comment type="caution">
    <text evidence="2">The sequence shown here is derived from an EMBL/GenBank/DDBJ whole genome shotgun (WGS) entry which is preliminary data.</text>
</comment>
<evidence type="ECO:0000313" key="3">
    <source>
        <dbReference type="Proteomes" id="UP000314294"/>
    </source>
</evidence>
<evidence type="ECO:0000256" key="1">
    <source>
        <dbReference type="SAM" id="Phobius"/>
    </source>
</evidence>
<dbReference type="Proteomes" id="UP000314294">
    <property type="component" value="Unassembled WGS sequence"/>
</dbReference>
<reference evidence="2 3" key="1">
    <citation type="submission" date="2019-03" db="EMBL/GenBank/DDBJ databases">
        <title>First draft genome of Liparis tanakae, snailfish: a comprehensive survey of snailfish specific genes.</title>
        <authorList>
            <person name="Kim W."/>
            <person name="Song I."/>
            <person name="Jeong J.-H."/>
            <person name="Kim D."/>
            <person name="Kim S."/>
            <person name="Ryu S."/>
            <person name="Song J.Y."/>
            <person name="Lee S.K."/>
        </authorList>
    </citation>
    <scope>NUCLEOTIDE SEQUENCE [LARGE SCALE GENOMIC DNA]</scope>
    <source>
        <tissue evidence="2">Muscle</tissue>
    </source>
</reference>
<keyword evidence="3" id="KW-1185">Reference proteome</keyword>
<protein>
    <submittedName>
        <fullName evidence="2">Uncharacterized protein</fullName>
    </submittedName>
</protein>
<proteinExistence type="predicted"/>
<feature type="transmembrane region" description="Helical" evidence="1">
    <location>
        <begin position="158"/>
        <end position="178"/>
    </location>
</feature>
<gene>
    <name evidence="2" type="ORF">EYF80_001788</name>
</gene>
<dbReference type="EMBL" id="SRLO01000008">
    <property type="protein sequence ID" value="TNN87824.1"/>
    <property type="molecule type" value="Genomic_DNA"/>
</dbReference>
<accession>A0A4Z2JDB6</accession>
<organism evidence="2 3">
    <name type="scientific">Liparis tanakae</name>
    <name type="common">Tanaka's snailfish</name>
    <dbReference type="NCBI Taxonomy" id="230148"/>
    <lineage>
        <taxon>Eukaryota</taxon>
        <taxon>Metazoa</taxon>
        <taxon>Chordata</taxon>
        <taxon>Craniata</taxon>
        <taxon>Vertebrata</taxon>
        <taxon>Euteleostomi</taxon>
        <taxon>Actinopterygii</taxon>
        <taxon>Neopterygii</taxon>
        <taxon>Teleostei</taxon>
        <taxon>Neoteleostei</taxon>
        <taxon>Acanthomorphata</taxon>
        <taxon>Eupercaria</taxon>
        <taxon>Perciformes</taxon>
        <taxon>Cottioidei</taxon>
        <taxon>Cottales</taxon>
        <taxon>Liparidae</taxon>
        <taxon>Liparis</taxon>
    </lineage>
</organism>
<dbReference type="AlphaFoldDB" id="A0A4Z2JDB6"/>
<name>A0A4Z2JDB6_9TELE</name>
<keyword evidence="1" id="KW-1133">Transmembrane helix</keyword>
<feature type="transmembrane region" description="Helical" evidence="1">
    <location>
        <begin position="20"/>
        <end position="38"/>
    </location>
</feature>
<feature type="transmembrane region" description="Helical" evidence="1">
    <location>
        <begin position="115"/>
        <end position="138"/>
    </location>
</feature>